<proteinExistence type="predicted"/>
<organism evidence="3 4">
    <name type="scientific">Marinilabilia salmonicolor</name>
    <dbReference type="NCBI Taxonomy" id="989"/>
    <lineage>
        <taxon>Bacteria</taxon>
        <taxon>Pseudomonadati</taxon>
        <taxon>Bacteroidota</taxon>
        <taxon>Bacteroidia</taxon>
        <taxon>Marinilabiliales</taxon>
        <taxon>Marinilabiliaceae</taxon>
        <taxon>Marinilabilia</taxon>
    </lineage>
</organism>
<evidence type="ECO:0000256" key="2">
    <source>
        <dbReference type="SAM" id="SignalP"/>
    </source>
</evidence>
<dbReference type="Proteomes" id="UP000252733">
    <property type="component" value="Unassembled WGS sequence"/>
</dbReference>
<comment type="caution">
    <text evidence="3">The sequence shown here is derived from an EMBL/GenBank/DDBJ whole genome shotgun (WGS) entry which is preliminary data.</text>
</comment>
<dbReference type="EMBL" id="QPIZ01000018">
    <property type="protein sequence ID" value="RCW31329.1"/>
    <property type="molecule type" value="Genomic_DNA"/>
</dbReference>
<sequence>MRKITAFLLSIAGTAVSAVARMLSDSEQKESTSAPETGLSPKKPTESSENGKELYKTAGIKKAEVKQLTNNAPLTIPGFITGSASVRPHEHDKYNVDILNTHEKVIGHIEKNRRLCNSLEEWHRGTVFTFVKVTESNETETSSGTAFIPAGLATKEINNLREVFEKLSIRNKILSNENIHSADYLKILDDHKQISQTLAGLNITDLIDISLSKRLIPTLSKQLEDQQDWAGLLKLEKHSNLIDELSERFAGTTYRRISKAKKNTGQKI</sequence>
<feature type="chain" id="PRO_5017050657" evidence="2">
    <location>
        <begin position="21"/>
        <end position="268"/>
    </location>
</feature>
<evidence type="ECO:0000313" key="4">
    <source>
        <dbReference type="Proteomes" id="UP000252733"/>
    </source>
</evidence>
<feature type="signal peptide" evidence="2">
    <location>
        <begin position="1"/>
        <end position="20"/>
    </location>
</feature>
<dbReference type="RefSeq" id="WP_114437460.1">
    <property type="nucleotide sequence ID" value="NZ_QPIZ01000018.1"/>
</dbReference>
<gene>
    <name evidence="3" type="ORF">DFO77_11846</name>
</gene>
<name>A0A368URA8_9BACT</name>
<keyword evidence="4" id="KW-1185">Reference proteome</keyword>
<feature type="region of interest" description="Disordered" evidence="1">
    <location>
        <begin position="25"/>
        <end position="51"/>
    </location>
</feature>
<evidence type="ECO:0000313" key="3">
    <source>
        <dbReference type="EMBL" id="RCW31329.1"/>
    </source>
</evidence>
<evidence type="ECO:0000256" key="1">
    <source>
        <dbReference type="SAM" id="MobiDB-lite"/>
    </source>
</evidence>
<reference evidence="3 4" key="1">
    <citation type="submission" date="2018-07" db="EMBL/GenBank/DDBJ databases">
        <title>Freshwater and sediment microbial communities from various areas in North America, analyzing microbe dynamics in response to fracking.</title>
        <authorList>
            <person name="Lamendella R."/>
        </authorList>
    </citation>
    <scope>NUCLEOTIDE SEQUENCE [LARGE SCALE GENOMIC DNA]</scope>
    <source>
        <strain evidence="3 4">160A</strain>
    </source>
</reference>
<accession>A0A368URA8</accession>
<dbReference type="AlphaFoldDB" id="A0A368URA8"/>
<protein>
    <submittedName>
        <fullName evidence="3">Uncharacterized protein</fullName>
    </submittedName>
</protein>
<keyword evidence="2" id="KW-0732">Signal</keyword>